<evidence type="ECO:0000313" key="2">
    <source>
        <dbReference type="EMBL" id="KAK8393649.1"/>
    </source>
</evidence>
<reference evidence="2 3" key="1">
    <citation type="submission" date="2023-03" db="EMBL/GenBank/DDBJ databases">
        <title>High-quality genome of Scylla paramamosain provides insights in environmental adaptation.</title>
        <authorList>
            <person name="Zhang L."/>
        </authorList>
    </citation>
    <scope>NUCLEOTIDE SEQUENCE [LARGE SCALE GENOMIC DNA]</scope>
    <source>
        <strain evidence="2">LZ_2023a</strain>
        <tissue evidence="2">Muscle</tissue>
    </source>
</reference>
<dbReference type="GO" id="GO:0020037">
    <property type="term" value="F:heme binding"/>
    <property type="evidence" value="ECO:0007669"/>
    <property type="project" value="InterPro"/>
</dbReference>
<gene>
    <name evidence="2" type="ORF">O3P69_006762</name>
</gene>
<organism evidence="2 3">
    <name type="scientific">Scylla paramamosain</name>
    <name type="common">Mud crab</name>
    <dbReference type="NCBI Taxonomy" id="85552"/>
    <lineage>
        <taxon>Eukaryota</taxon>
        <taxon>Metazoa</taxon>
        <taxon>Ecdysozoa</taxon>
        <taxon>Arthropoda</taxon>
        <taxon>Crustacea</taxon>
        <taxon>Multicrustacea</taxon>
        <taxon>Malacostraca</taxon>
        <taxon>Eumalacostraca</taxon>
        <taxon>Eucarida</taxon>
        <taxon>Decapoda</taxon>
        <taxon>Pleocyemata</taxon>
        <taxon>Brachyura</taxon>
        <taxon>Eubrachyura</taxon>
        <taxon>Portunoidea</taxon>
        <taxon>Portunidae</taxon>
        <taxon>Portuninae</taxon>
        <taxon>Scylla</taxon>
    </lineage>
</organism>
<comment type="caution">
    <text evidence="2">The sequence shown here is derived from an EMBL/GenBank/DDBJ whole genome shotgun (WGS) entry which is preliminary data.</text>
</comment>
<keyword evidence="1" id="KW-0503">Monooxygenase</keyword>
<name>A0AAW0U0U4_SCYPA</name>
<dbReference type="GO" id="GO:0004497">
    <property type="term" value="F:monooxygenase activity"/>
    <property type="evidence" value="ECO:0007669"/>
    <property type="project" value="UniProtKB-KW"/>
</dbReference>
<keyword evidence="1" id="KW-0560">Oxidoreductase</keyword>
<sequence>MSGFRNCQQILERTIEAQKGAVSVCPGEPLARLELFLFTHLFQRFTFILMEEEKSLLESNAMFNAPLEYTARAKCRTK</sequence>
<dbReference type="EMBL" id="JARAKH010000020">
    <property type="protein sequence ID" value="KAK8393649.1"/>
    <property type="molecule type" value="Genomic_DNA"/>
</dbReference>
<dbReference type="SUPFAM" id="SSF48264">
    <property type="entry name" value="Cytochrome P450"/>
    <property type="match status" value="1"/>
</dbReference>
<evidence type="ECO:0000313" key="3">
    <source>
        <dbReference type="Proteomes" id="UP001487740"/>
    </source>
</evidence>
<dbReference type="GO" id="GO:0016705">
    <property type="term" value="F:oxidoreductase activity, acting on paired donors, with incorporation or reduction of molecular oxygen"/>
    <property type="evidence" value="ECO:0007669"/>
    <property type="project" value="InterPro"/>
</dbReference>
<evidence type="ECO:0000256" key="1">
    <source>
        <dbReference type="ARBA" id="ARBA00023033"/>
    </source>
</evidence>
<dbReference type="AlphaFoldDB" id="A0AAW0U0U4"/>
<accession>A0AAW0U0U4</accession>
<dbReference type="GO" id="GO:0005506">
    <property type="term" value="F:iron ion binding"/>
    <property type="evidence" value="ECO:0007669"/>
    <property type="project" value="InterPro"/>
</dbReference>
<proteinExistence type="predicted"/>
<dbReference type="Proteomes" id="UP001487740">
    <property type="component" value="Unassembled WGS sequence"/>
</dbReference>
<protein>
    <submittedName>
        <fullName evidence="2">Uncharacterized protein</fullName>
    </submittedName>
</protein>
<dbReference type="InterPro" id="IPR036396">
    <property type="entry name" value="Cyt_P450_sf"/>
</dbReference>
<keyword evidence="3" id="KW-1185">Reference proteome</keyword>